<proteinExistence type="predicted"/>
<evidence type="ECO:0000256" key="2">
    <source>
        <dbReference type="SAM" id="MobiDB-lite"/>
    </source>
</evidence>
<keyword evidence="3" id="KW-0812">Transmembrane</keyword>
<protein>
    <recommendedName>
        <fullName evidence="4">Tape measure protein N-terminal domain-containing protein</fullName>
    </recommendedName>
</protein>
<keyword evidence="3" id="KW-0472">Membrane</keyword>
<evidence type="ECO:0000256" key="1">
    <source>
        <dbReference type="SAM" id="Coils"/>
    </source>
</evidence>
<evidence type="ECO:0000313" key="6">
    <source>
        <dbReference type="Proteomes" id="UP000678895"/>
    </source>
</evidence>
<feature type="transmembrane region" description="Helical" evidence="3">
    <location>
        <begin position="403"/>
        <end position="422"/>
    </location>
</feature>
<keyword evidence="1" id="KW-0175">Coiled coil</keyword>
<name>A0A919Y594_9BACL</name>
<organism evidence="5 6">
    <name type="scientific">Paenibacillus apis</name>
    <dbReference type="NCBI Taxonomy" id="1792174"/>
    <lineage>
        <taxon>Bacteria</taxon>
        <taxon>Bacillati</taxon>
        <taxon>Bacillota</taxon>
        <taxon>Bacilli</taxon>
        <taxon>Bacillales</taxon>
        <taxon>Paenibacillaceae</taxon>
        <taxon>Paenibacillus</taxon>
    </lineage>
</organism>
<dbReference type="AlphaFoldDB" id="A0A919Y594"/>
<gene>
    <name evidence="5" type="ORF">J41TS4_22280</name>
</gene>
<dbReference type="Proteomes" id="UP000678895">
    <property type="component" value="Unassembled WGS sequence"/>
</dbReference>
<comment type="caution">
    <text evidence="5">The sequence shown here is derived from an EMBL/GenBank/DDBJ whole genome shotgun (WGS) entry which is preliminary data.</text>
</comment>
<dbReference type="EMBL" id="BORS01000007">
    <property type="protein sequence ID" value="GIO42470.1"/>
    <property type="molecule type" value="Genomic_DNA"/>
</dbReference>
<feature type="compositionally biased region" description="Basic and acidic residues" evidence="2">
    <location>
        <begin position="551"/>
        <end position="560"/>
    </location>
</feature>
<evidence type="ECO:0000256" key="3">
    <source>
        <dbReference type="SAM" id="Phobius"/>
    </source>
</evidence>
<dbReference type="Pfam" id="PF20155">
    <property type="entry name" value="TMP_3"/>
    <property type="match status" value="1"/>
</dbReference>
<feature type="coiled-coil region" evidence="1">
    <location>
        <begin position="42"/>
        <end position="76"/>
    </location>
</feature>
<accession>A0A919Y594</accession>
<feature type="region of interest" description="Disordered" evidence="2">
    <location>
        <begin position="551"/>
        <end position="572"/>
    </location>
</feature>
<dbReference type="NCBIfam" id="TIGR02675">
    <property type="entry name" value="tape_meas_nterm"/>
    <property type="match status" value="1"/>
</dbReference>
<feature type="transmembrane region" description="Helical" evidence="3">
    <location>
        <begin position="370"/>
        <end position="391"/>
    </location>
</feature>
<reference evidence="5" key="1">
    <citation type="submission" date="2021-03" db="EMBL/GenBank/DDBJ databases">
        <title>Antimicrobial resistance genes in bacteria isolated from Japanese honey, and their potential for conferring macrolide and lincosamide resistance in the American foulbrood pathogen Paenibacillus larvae.</title>
        <authorList>
            <person name="Okamoto M."/>
            <person name="Kumagai M."/>
            <person name="Kanamori H."/>
            <person name="Takamatsu D."/>
        </authorList>
    </citation>
    <scope>NUCLEOTIDE SEQUENCE</scope>
    <source>
        <strain evidence="5">J41TS4</strain>
    </source>
</reference>
<evidence type="ECO:0000313" key="5">
    <source>
        <dbReference type="EMBL" id="GIO42470.1"/>
    </source>
</evidence>
<keyword evidence="6" id="KW-1185">Reference proteome</keyword>
<dbReference type="InterPro" id="IPR013491">
    <property type="entry name" value="Tape_meas_N"/>
</dbReference>
<feature type="domain" description="Tape measure protein N-terminal" evidence="4">
    <location>
        <begin position="116"/>
        <end position="304"/>
    </location>
</feature>
<sequence>MATVSSTIKMFDAMSGPLKSITNGMNLMISTMYKMQDTTDRNTNIDKSLNAAKHQIASAEAEINRQINMAKQSQDNFNRSVKNTKSSMSDLSLAVIAVNQGVELIKKGWGLVNQSMGLADEMTATNARLALVNDGLRTQAELQRQVLDVANRTRQGYVETAGLITKLGAGTQGIFKNDDELLNFAERFNKSLVISGATALESSSAILQMSQALGSGLLQGDELRSLSETAPVMMRILSDGLGIARGELKQMGADGELTADKIVKAFQNQSEQIDSMFKDMPMTFGGAMTIMGNYLKTWFGSLNQIGGPLTQITDQVGLLTSYLQSDAGQQFMNGLAEGISTAVSWLLQLAQLVGQVYNFIASNWSVIGPIVWGVAAAIIGLTLAIKGAAIAQALFNAVMNANPIVLIITIIAALVIALYKLWTSNDNVAAGLYRAWNAILNFFDTFPAYFWQLVEWLLQPFVWWAEKVGGVYDSVINGIISGINAVLKLINKVTGSSYEIEAKFNMADMADKISDYAGAKKDAAYASAALKAQEREQKVIDFLDNRASKRAKEQAEKEAKGSGIGTGTTLFSPTGGSTIDSIDKVNKVGKIEDSVDISSEDLKLMRELAEMKSIQNFVTYRPELTVTTGPISKDVDIDELISRIDQTLEEDIAANAAGVPL</sequence>
<keyword evidence="3" id="KW-1133">Transmembrane helix</keyword>
<evidence type="ECO:0000259" key="4">
    <source>
        <dbReference type="Pfam" id="PF20155"/>
    </source>
</evidence>
<dbReference type="RefSeq" id="WP_301627290.1">
    <property type="nucleotide sequence ID" value="NZ_BORS01000007.1"/>
</dbReference>